<reference evidence="8 9" key="1">
    <citation type="submission" date="2024-07" db="EMBL/GenBank/DDBJ databases">
        <authorList>
            <person name="Hebao G."/>
        </authorList>
    </citation>
    <scope>NUCLEOTIDE SEQUENCE [LARGE SCALE GENOMIC DNA]</scope>
    <source>
        <strain evidence="8 9">ACCC 02193</strain>
    </source>
</reference>
<keyword evidence="1" id="KW-0678">Repressor</keyword>
<gene>
    <name evidence="8" type="primary">repC</name>
    <name evidence="8" type="ORF">AB6T85_22360</name>
</gene>
<comment type="caution">
    <text evidence="8">The sequence shown here is derived from an EMBL/GenBank/DDBJ whole genome shotgun (WGS) entry which is preliminary data.</text>
</comment>
<evidence type="ECO:0000256" key="4">
    <source>
        <dbReference type="ARBA" id="ARBA00023125"/>
    </source>
</evidence>
<proteinExistence type="predicted"/>
<dbReference type="Proteomes" id="UP001565243">
    <property type="component" value="Unassembled WGS sequence"/>
</dbReference>
<name>A0ABV4EE55_9GAMM</name>
<organism evidence="8 9">
    <name type="scientific">Erwinia aeris</name>
    <dbReference type="NCBI Taxonomy" id="3239803"/>
    <lineage>
        <taxon>Bacteria</taxon>
        <taxon>Pseudomonadati</taxon>
        <taxon>Pseudomonadota</taxon>
        <taxon>Gammaproteobacteria</taxon>
        <taxon>Enterobacterales</taxon>
        <taxon>Erwiniaceae</taxon>
        <taxon>Erwinia</taxon>
    </lineage>
</organism>
<evidence type="ECO:0000313" key="9">
    <source>
        <dbReference type="Proteomes" id="UP001565243"/>
    </source>
</evidence>
<keyword evidence="9" id="KW-1185">Reference proteome</keyword>
<dbReference type="EMBL" id="JBGFFX010000019">
    <property type="protein sequence ID" value="MEY8773150.1"/>
    <property type="molecule type" value="Genomic_DNA"/>
</dbReference>
<evidence type="ECO:0000256" key="3">
    <source>
        <dbReference type="ARBA" id="ARBA00023015"/>
    </source>
</evidence>
<evidence type="ECO:0000313" key="8">
    <source>
        <dbReference type="EMBL" id="MEY8773150.1"/>
    </source>
</evidence>
<keyword evidence="5" id="KW-0804">Transcription</keyword>
<dbReference type="NCBIfam" id="NF040976">
    <property type="entry name" value="RepC_IncLM"/>
    <property type="match status" value="1"/>
</dbReference>
<dbReference type="RefSeq" id="WP_369896757.1">
    <property type="nucleotide sequence ID" value="NZ_JBGFFX010000019.1"/>
</dbReference>
<keyword evidence="2" id="KW-0615">Plasmid copy control</keyword>
<evidence type="ECO:0000256" key="6">
    <source>
        <dbReference type="ARBA" id="ARBA00031853"/>
    </source>
</evidence>
<evidence type="ECO:0000256" key="2">
    <source>
        <dbReference type="ARBA" id="ARBA00022689"/>
    </source>
</evidence>
<evidence type="ECO:0000256" key="1">
    <source>
        <dbReference type="ARBA" id="ARBA00022491"/>
    </source>
</evidence>
<sequence>MSRVADRQELKSNQETQRDYRNRIRETHDQLNLYLTKDAKKMLVEITKIKKLTQAEVLEFLIKSYHDGIKFDDSGE</sequence>
<protein>
    <recommendedName>
        <fullName evidence="6">Protein CopB</fullName>
    </recommendedName>
</protein>
<accession>A0ABV4EE55</accession>
<keyword evidence="4" id="KW-0238">DNA-binding</keyword>
<evidence type="ECO:0000256" key="5">
    <source>
        <dbReference type="ARBA" id="ARBA00023163"/>
    </source>
</evidence>
<dbReference type="InterPro" id="IPR019661">
    <property type="entry name" value="RepA2"/>
</dbReference>
<keyword evidence="3" id="KW-0805">Transcription regulation</keyword>
<feature type="region of interest" description="Disordered" evidence="7">
    <location>
        <begin position="1"/>
        <end position="23"/>
    </location>
</feature>
<evidence type="ECO:0000256" key="7">
    <source>
        <dbReference type="SAM" id="MobiDB-lite"/>
    </source>
</evidence>
<dbReference type="Pfam" id="PF10723">
    <property type="entry name" value="RepB-RCR_reg"/>
    <property type="match status" value="1"/>
</dbReference>